<dbReference type="EMBL" id="LK391708">
    <property type="protein sequence ID" value="CDR95326.1"/>
    <property type="molecule type" value="Genomic_DNA"/>
</dbReference>
<feature type="region of interest" description="Disordered" evidence="1">
    <location>
        <begin position="16"/>
        <end position="66"/>
    </location>
</feature>
<evidence type="ECO:0000313" key="4">
    <source>
        <dbReference type="Proteomes" id="UP000033188"/>
    </source>
</evidence>
<evidence type="ECO:0000259" key="2">
    <source>
        <dbReference type="Pfam" id="PF07744"/>
    </source>
</evidence>
<feature type="domain" description="Spen paralogue and orthologue SPOC C-terminal" evidence="2">
    <location>
        <begin position="83"/>
        <end position="207"/>
    </location>
</feature>
<dbReference type="InterPro" id="IPR012921">
    <property type="entry name" value="SPOC_C"/>
</dbReference>
<proteinExistence type="predicted"/>
<dbReference type="VEuPathDB" id="PiroplasmaDB:BBBOND_0204840"/>
<accession>A0A061D3Q2</accession>
<dbReference type="OrthoDB" id="639027at2759"/>
<dbReference type="GeneID" id="24563867"/>
<dbReference type="Pfam" id="PF07744">
    <property type="entry name" value="SPOC"/>
    <property type="match status" value="1"/>
</dbReference>
<dbReference type="OMA" id="TNLVWQG"/>
<gene>
    <name evidence="3" type="ORF">BBBOND_0204840</name>
</gene>
<evidence type="ECO:0000313" key="3">
    <source>
        <dbReference type="EMBL" id="CDR95326.1"/>
    </source>
</evidence>
<sequence>MEIRLCDFLRTQAPHIFERPRSTSPSSYTSHGDRGEGRHYHDRGRQRNDQQYADTSRSEREPSSNVAYNRFSDNAASHKAPEKQTQPIWRGKIARNGKKLVDTIAIAISGQPEAVLTKDVNTINITHRLKCEDAAKVEPIAVFYMKARRPEQQRALEDYITYFQDKDRIGVATLDEDTNIYVCAPGTELFKTHAPHGGGDSTLIGIAVPSTSPTQEESADKAEPQQPEERRDWLNQLNTLTAMLGAKK</sequence>
<dbReference type="KEGG" id="bbig:BBBOND_0204840"/>
<evidence type="ECO:0000256" key="1">
    <source>
        <dbReference type="SAM" id="MobiDB-lite"/>
    </source>
</evidence>
<feature type="region of interest" description="Disordered" evidence="1">
    <location>
        <begin position="200"/>
        <end position="231"/>
    </location>
</feature>
<feature type="compositionally biased region" description="Basic and acidic residues" evidence="1">
    <location>
        <begin position="31"/>
        <end position="48"/>
    </location>
</feature>
<feature type="compositionally biased region" description="Basic and acidic residues" evidence="1">
    <location>
        <begin position="218"/>
        <end position="231"/>
    </location>
</feature>
<dbReference type="Proteomes" id="UP000033188">
    <property type="component" value="Chromosome 2"/>
</dbReference>
<keyword evidence="4" id="KW-1185">Reference proteome</keyword>
<dbReference type="AlphaFoldDB" id="A0A061D3Q2"/>
<name>A0A061D3Q2_BABBI</name>
<dbReference type="RefSeq" id="XP_012767512.1">
    <property type="nucleotide sequence ID" value="XM_012912058.1"/>
</dbReference>
<dbReference type="CDD" id="cd21546">
    <property type="entry name" value="SPOC_FPA-like"/>
    <property type="match status" value="1"/>
</dbReference>
<reference evidence="4" key="1">
    <citation type="submission" date="2014-06" db="EMBL/GenBank/DDBJ databases">
        <authorList>
            <person name="Aslett M."/>
            <person name="De Silva N."/>
        </authorList>
    </citation>
    <scope>NUCLEOTIDE SEQUENCE [LARGE SCALE GENOMIC DNA]</scope>
    <source>
        <strain evidence="4">Bond</strain>
    </source>
</reference>
<organism evidence="3 4">
    <name type="scientific">Babesia bigemina</name>
    <dbReference type="NCBI Taxonomy" id="5866"/>
    <lineage>
        <taxon>Eukaryota</taxon>
        <taxon>Sar</taxon>
        <taxon>Alveolata</taxon>
        <taxon>Apicomplexa</taxon>
        <taxon>Aconoidasida</taxon>
        <taxon>Piroplasmida</taxon>
        <taxon>Babesiidae</taxon>
        <taxon>Babesia</taxon>
    </lineage>
</organism>
<protein>
    <submittedName>
        <fullName evidence="3">SPOC domain containing protein, putative</fullName>
    </submittedName>
</protein>